<accession>A0A1G8EFM8</accession>
<evidence type="ECO:0000256" key="2">
    <source>
        <dbReference type="SAM" id="MobiDB-lite"/>
    </source>
</evidence>
<dbReference type="EMBL" id="FNBE01000035">
    <property type="protein sequence ID" value="SDH68723.1"/>
    <property type="molecule type" value="Genomic_DNA"/>
</dbReference>
<dbReference type="InterPro" id="IPR012310">
    <property type="entry name" value="DNA_ligase_ATP-dep_cent"/>
</dbReference>
<evidence type="ECO:0000259" key="3">
    <source>
        <dbReference type="Pfam" id="PF01068"/>
    </source>
</evidence>
<dbReference type="GO" id="GO:0003910">
    <property type="term" value="F:DNA ligase (ATP) activity"/>
    <property type="evidence" value="ECO:0007669"/>
    <property type="project" value="UniProtKB-EC"/>
</dbReference>
<dbReference type="Pfam" id="PF01068">
    <property type="entry name" value="DNA_ligase_A_M"/>
    <property type="match status" value="1"/>
</dbReference>
<dbReference type="Proteomes" id="UP000198967">
    <property type="component" value="Unassembled WGS sequence"/>
</dbReference>
<dbReference type="Gene3D" id="3.30.1490.70">
    <property type="match status" value="1"/>
</dbReference>
<keyword evidence="5" id="KW-1185">Reference proteome</keyword>
<feature type="domain" description="ATP-dependent DNA ligase family profile" evidence="3">
    <location>
        <begin position="25"/>
        <end position="118"/>
    </location>
</feature>
<dbReference type="InterPro" id="IPR012340">
    <property type="entry name" value="NA-bd_OB-fold"/>
</dbReference>
<evidence type="ECO:0000256" key="1">
    <source>
        <dbReference type="ARBA" id="ARBA00034003"/>
    </source>
</evidence>
<dbReference type="GO" id="GO:0006281">
    <property type="term" value="P:DNA repair"/>
    <property type="evidence" value="ECO:0007669"/>
    <property type="project" value="InterPro"/>
</dbReference>
<reference evidence="4 5" key="1">
    <citation type="submission" date="2016-10" db="EMBL/GenBank/DDBJ databases">
        <authorList>
            <person name="de Groot N.N."/>
        </authorList>
    </citation>
    <scope>NUCLEOTIDE SEQUENCE [LARGE SCALE GENOMIC DNA]</scope>
    <source>
        <strain evidence="4 5">CGMCC 4.3143</strain>
    </source>
</reference>
<dbReference type="Gene3D" id="2.40.50.140">
    <property type="entry name" value="Nucleic acid-binding proteins"/>
    <property type="match status" value="1"/>
</dbReference>
<proteinExistence type="predicted"/>
<dbReference type="OrthoDB" id="9770771at2"/>
<feature type="region of interest" description="Disordered" evidence="2">
    <location>
        <begin position="1"/>
        <end position="37"/>
    </location>
</feature>
<dbReference type="Gene3D" id="3.30.470.30">
    <property type="entry name" value="DNA ligase/mRNA capping enzyme"/>
    <property type="match status" value="1"/>
</dbReference>
<sequence>MSIERGSVACHDRNSIRHRRKGRSKRRVPPQPQQDSGNSLIFAFDVLADRGRDVRHESYRQRRDRLASLVGDTTSGVILTPAVDDIAAAQRWMACVARLGIEGVVAKRLGQPYLPRRFWWEKVRSRESVEAVVGGVIGPMREPGALVVGRYDQRGRLQVVGRTLPLARAARSEVGARLRPPLGVRPWPAVLPGGRLGLAGKTDDVPRLPVAPRLVVEVDVDTAAEYGRWRHGARYRRIRADLLPEDLAVNS</sequence>
<dbReference type="GO" id="GO:0006310">
    <property type="term" value="P:DNA recombination"/>
    <property type="evidence" value="ECO:0007669"/>
    <property type="project" value="InterPro"/>
</dbReference>
<dbReference type="AlphaFoldDB" id="A0A1G8EFM8"/>
<dbReference type="RefSeq" id="WP_093089853.1">
    <property type="nucleotide sequence ID" value="NZ_FNBE01000035.1"/>
</dbReference>
<dbReference type="STRING" id="366584.SAMN05216377_13515"/>
<comment type="catalytic activity">
    <reaction evidence="1">
        <text>ATP + (deoxyribonucleotide)n-3'-hydroxyl + 5'-phospho-(deoxyribonucleotide)m = (deoxyribonucleotide)n+m + AMP + diphosphate.</text>
        <dbReference type="EC" id="6.5.1.1"/>
    </reaction>
</comment>
<dbReference type="SUPFAM" id="SSF56091">
    <property type="entry name" value="DNA ligase/mRNA capping enzyme, catalytic domain"/>
    <property type="match status" value="1"/>
</dbReference>
<evidence type="ECO:0000313" key="4">
    <source>
        <dbReference type="EMBL" id="SDH68723.1"/>
    </source>
</evidence>
<gene>
    <name evidence="4" type="ORF">SAMN05216377_13515</name>
</gene>
<dbReference type="GO" id="GO:0005524">
    <property type="term" value="F:ATP binding"/>
    <property type="evidence" value="ECO:0007669"/>
    <property type="project" value="InterPro"/>
</dbReference>
<keyword evidence="4" id="KW-0436">Ligase</keyword>
<name>A0A1G8EFM8_PSEOR</name>
<feature type="compositionally biased region" description="Basic residues" evidence="2">
    <location>
        <begin position="16"/>
        <end position="28"/>
    </location>
</feature>
<protein>
    <submittedName>
        <fullName evidence="4">ATP dependent DNA ligase domain-containing protein</fullName>
    </submittedName>
</protein>
<organism evidence="4 5">
    <name type="scientific">Pseudonocardia oroxyli</name>
    <dbReference type="NCBI Taxonomy" id="366584"/>
    <lineage>
        <taxon>Bacteria</taxon>
        <taxon>Bacillati</taxon>
        <taxon>Actinomycetota</taxon>
        <taxon>Actinomycetes</taxon>
        <taxon>Pseudonocardiales</taxon>
        <taxon>Pseudonocardiaceae</taxon>
        <taxon>Pseudonocardia</taxon>
    </lineage>
</organism>
<evidence type="ECO:0000313" key="5">
    <source>
        <dbReference type="Proteomes" id="UP000198967"/>
    </source>
</evidence>